<dbReference type="Gene3D" id="1.10.357.10">
    <property type="entry name" value="Tetracycline Repressor, domain 2"/>
    <property type="match status" value="1"/>
</dbReference>
<dbReference type="Proteomes" id="UP000234803">
    <property type="component" value="Unassembled WGS sequence"/>
</dbReference>
<evidence type="ECO:0000256" key="1">
    <source>
        <dbReference type="ARBA" id="ARBA00023015"/>
    </source>
</evidence>
<keyword evidence="2 4" id="KW-0238">DNA-binding</keyword>
<feature type="DNA-binding region" description="H-T-H motif" evidence="4">
    <location>
        <begin position="27"/>
        <end position="46"/>
    </location>
</feature>
<dbReference type="RefSeq" id="WP_024120104.1">
    <property type="nucleotide sequence ID" value="NZ_ASJT01000002.1"/>
</dbReference>
<dbReference type="Proteomes" id="UP001073053">
    <property type="component" value="Unassembled WGS sequence"/>
</dbReference>
<comment type="caution">
    <text evidence="6">The sequence shown here is derived from an EMBL/GenBank/DDBJ whole genome shotgun (WGS) entry which is preliminary data.</text>
</comment>
<evidence type="ECO:0000313" key="9">
    <source>
        <dbReference type="Proteomes" id="UP001073053"/>
    </source>
</evidence>
<feature type="domain" description="HTH tetR-type" evidence="5">
    <location>
        <begin position="4"/>
        <end position="64"/>
    </location>
</feature>
<evidence type="ECO:0000256" key="2">
    <source>
        <dbReference type="ARBA" id="ARBA00023125"/>
    </source>
</evidence>
<organism evidence="6 9">
    <name type="scientific">Bacillus halotolerans</name>
    <dbReference type="NCBI Taxonomy" id="260554"/>
    <lineage>
        <taxon>Bacteria</taxon>
        <taxon>Bacillati</taxon>
        <taxon>Bacillota</taxon>
        <taxon>Bacilli</taxon>
        <taxon>Bacillales</taxon>
        <taxon>Bacillaceae</taxon>
        <taxon>Bacillus</taxon>
    </lineage>
</organism>
<dbReference type="Pfam" id="PF00440">
    <property type="entry name" value="TetR_N"/>
    <property type="match status" value="1"/>
</dbReference>
<dbReference type="GeneID" id="50134980"/>
<dbReference type="AlphaFoldDB" id="A0A9Q4ELX0"/>
<proteinExistence type="predicted"/>
<sequence length="188" mass="20658">MSYGDSREKILSAATRLFQLQGYYGTGLNQIIKESGAPKGSLYYHFPGGKEQLAIEAVNEMKEYIRQKITDCMDVSTDPAEGIQAFLKELSCQFSCTEDIEGLPVGLLAAETSLKSEPLRKACDEAYKAWSLVFEEKLQLSGYSESHAKESSIIINAMIEGGILLSLTAKDSTPLLHISSRIPALLKK</sequence>
<keyword evidence="1" id="KW-0805">Transcription regulation</keyword>
<evidence type="ECO:0000313" key="7">
    <source>
        <dbReference type="EMBL" id="PLS08231.1"/>
    </source>
</evidence>
<dbReference type="GO" id="GO:0003677">
    <property type="term" value="F:DNA binding"/>
    <property type="evidence" value="ECO:0007669"/>
    <property type="project" value="UniProtKB-UniRule"/>
</dbReference>
<dbReference type="Pfam" id="PF21993">
    <property type="entry name" value="TetR_C_13_2"/>
    <property type="match status" value="1"/>
</dbReference>
<accession>A0A9Q4ELX0</accession>
<dbReference type="PANTHER" id="PTHR47506">
    <property type="entry name" value="TRANSCRIPTIONAL REGULATORY PROTEIN"/>
    <property type="match status" value="1"/>
</dbReference>
<evidence type="ECO:0000256" key="3">
    <source>
        <dbReference type="ARBA" id="ARBA00023163"/>
    </source>
</evidence>
<evidence type="ECO:0000313" key="6">
    <source>
        <dbReference type="EMBL" id="MCY9185268.1"/>
    </source>
</evidence>
<evidence type="ECO:0000259" key="5">
    <source>
        <dbReference type="PROSITE" id="PS50977"/>
    </source>
</evidence>
<evidence type="ECO:0000256" key="4">
    <source>
        <dbReference type="PROSITE-ProRule" id="PRU00335"/>
    </source>
</evidence>
<dbReference type="PROSITE" id="PS50977">
    <property type="entry name" value="HTH_TETR_2"/>
    <property type="match status" value="1"/>
</dbReference>
<dbReference type="InterPro" id="IPR009057">
    <property type="entry name" value="Homeodomain-like_sf"/>
</dbReference>
<name>A0A9Q4ELX0_9BACI</name>
<protein>
    <submittedName>
        <fullName evidence="6">TetR/AcrR family transcriptional regulator</fullName>
    </submittedName>
</protein>
<dbReference type="InterPro" id="IPR054156">
    <property type="entry name" value="YxaF_TetR_C"/>
</dbReference>
<dbReference type="SUPFAM" id="SSF48498">
    <property type="entry name" value="Tetracyclin repressor-like, C-terminal domain"/>
    <property type="match status" value="1"/>
</dbReference>
<dbReference type="EMBL" id="PGUV01000004">
    <property type="protein sequence ID" value="PLS08231.1"/>
    <property type="molecule type" value="Genomic_DNA"/>
</dbReference>
<reference evidence="7 8" key="1">
    <citation type="submission" date="2017-12" db="EMBL/GenBank/DDBJ databases">
        <title>Comparative Functional Genomics of Dry Heat Resistant strains isolated from the Viking Spacecraft.</title>
        <authorList>
            <person name="Seuylemezian A."/>
            <person name="Cooper K."/>
            <person name="Vaishampayan P."/>
        </authorList>
    </citation>
    <scope>NUCLEOTIDE SEQUENCE [LARGE SCALE GENOMIC DNA]</scope>
    <source>
        <strain evidence="7 8">V48-19</strain>
    </source>
</reference>
<dbReference type="EMBL" id="JALAWA010000006">
    <property type="protein sequence ID" value="MCY9185268.1"/>
    <property type="molecule type" value="Genomic_DNA"/>
</dbReference>
<reference evidence="6" key="2">
    <citation type="submission" date="2022-02" db="EMBL/GenBank/DDBJ databases">
        <title>Crop Bioprotection Bacillus Genome Sequencing.</title>
        <authorList>
            <person name="Dunlap C."/>
        </authorList>
    </citation>
    <scope>NUCLEOTIDE SEQUENCE</scope>
    <source>
        <strain evidence="6">EC49O2N-C10</strain>
    </source>
</reference>
<dbReference type="KEGG" id="bht:DIC78_08665"/>
<dbReference type="InterPro" id="IPR036271">
    <property type="entry name" value="Tet_transcr_reg_TetR-rel_C_sf"/>
</dbReference>
<evidence type="ECO:0000313" key="8">
    <source>
        <dbReference type="Proteomes" id="UP000234803"/>
    </source>
</evidence>
<dbReference type="PANTHER" id="PTHR47506:SF3">
    <property type="entry name" value="HTH-TYPE TRANSCRIPTIONAL REGULATOR LMRA"/>
    <property type="match status" value="1"/>
</dbReference>
<keyword evidence="3" id="KW-0804">Transcription</keyword>
<dbReference type="PRINTS" id="PR00455">
    <property type="entry name" value="HTHTETR"/>
</dbReference>
<dbReference type="InterPro" id="IPR001647">
    <property type="entry name" value="HTH_TetR"/>
</dbReference>
<dbReference type="SUPFAM" id="SSF46689">
    <property type="entry name" value="Homeodomain-like"/>
    <property type="match status" value="1"/>
</dbReference>
<gene>
    <name evidence="7" type="ORF">CUU63_06920</name>
    <name evidence="6" type="ORF">MOF03_11500</name>
</gene>